<gene>
    <name evidence="3" type="ORF">A9Q93_07260</name>
</gene>
<evidence type="ECO:0000256" key="1">
    <source>
        <dbReference type="SAM" id="SignalP"/>
    </source>
</evidence>
<evidence type="ECO:0000313" key="4">
    <source>
        <dbReference type="Proteomes" id="UP000196102"/>
    </source>
</evidence>
<dbReference type="InterPro" id="IPR036761">
    <property type="entry name" value="TTHA0802/YceI-like_sf"/>
</dbReference>
<dbReference type="Proteomes" id="UP000196102">
    <property type="component" value="Unassembled WGS sequence"/>
</dbReference>
<protein>
    <recommendedName>
        <fullName evidence="2">Lipid/polyisoprenoid-binding YceI-like domain-containing protein</fullName>
    </recommendedName>
</protein>
<evidence type="ECO:0000313" key="3">
    <source>
        <dbReference type="EMBL" id="OUS14893.1"/>
    </source>
</evidence>
<name>A0A1Z8AX40_9FLAO</name>
<dbReference type="RefSeq" id="WP_303686747.1">
    <property type="nucleotide sequence ID" value="NZ_CAJXYO010000033.1"/>
</dbReference>
<keyword evidence="1" id="KW-0732">Signal</keyword>
<dbReference type="EMBL" id="MAAX01000113">
    <property type="protein sequence ID" value="OUS14893.1"/>
    <property type="molecule type" value="Genomic_DNA"/>
</dbReference>
<sequence>MKTILLSFLTVLLLSNSSNTFTERFQTRTGTVAFKASVDTFEPIEAVNKSTTIVLDVNSGNIAALALVNGFRFPIALMQEHFNENYLESDEYPKAVIKGTLSGFKATAITDNITKTYTLNGTLQLHGVTQNISIPVNVNRTGKSIQITSNFKIKPQDYNIVIPKVVSEKIAQEVLIDVKAELFKDY</sequence>
<dbReference type="PANTHER" id="PTHR34406">
    <property type="entry name" value="PROTEIN YCEI"/>
    <property type="match status" value="1"/>
</dbReference>
<feature type="domain" description="Lipid/polyisoprenoid-binding YceI-like" evidence="2">
    <location>
        <begin position="24"/>
        <end position="183"/>
    </location>
</feature>
<accession>A0A1Z8AX40</accession>
<evidence type="ECO:0000259" key="2">
    <source>
        <dbReference type="SMART" id="SM00867"/>
    </source>
</evidence>
<feature type="chain" id="PRO_5012780634" description="Lipid/polyisoprenoid-binding YceI-like domain-containing protein" evidence="1">
    <location>
        <begin position="21"/>
        <end position="186"/>
    </location>
</feature>
<organism evidence="3 4">
    <name type="scientific">Nonlabens dokdonensis</name>
    <dbReference type="NCBI Taxonomy" id="328515"/>
    <lineage>
        <taxon>Bacteria</taxon>
        <taxon>Pseudomonadati</taxon>
        <taxon>Bacteroidota</taxon>
        <taxon>Flavobacteriia</taxon>
        <taxon>Flavobacteriales</taxon>
        <taxon>Flavobacteriaceae</taxon>
        <taxon>Nonlabens</taxon>
    </lineage>
</organism>
<feature type="signal peptide" evidence="1">
    <location>
        <begin position="1"/>
        <end position="20"/>
    </location>
</feature>
<dbReference type="Gene3D" id="2.40.128.110">
    <property type="entry name" value="Lipid/polyisoprenoid-binding, YceI-like"/>
    <property type="match status" value="1"/>
</dbReference>
<comment type="caution">
    <text evidence="3">The sequence shown here is derived from an EMBL/GenBank/DDBJ whole genome shotgun (WGS) entry which is preliminary data.</text>
</comment>
<dbReference type="PANTHER" id="PTHR34406:SF1">
    <property type="entry name" value="PROTEIN YCEI"/>
    <property type="match status" value="1"/>
</dbReference>
<reference evidence="4" key="1">
    <citation type="journal article" date="2017" name="Proc. Natl. Acad. Sci. U.S.A.">
        <title>Simulation of Deepwater Horizon oil plume reveals substrate specialization within a complex community of hydrocarbon-degraders.</title>
        <authorList>
            <person name="Hu P."/>
            <person name="Dubinsky E.A."/>
            <person name="Probst A.J."/>
            <person name="Wang J."/>
            <person name="Sieber C.M.K."/>
            <person name="Tom L.M."/>
            <person name="Gardinali P."/>
            <person name="Banfield J.F."/>
            <person name="Atlas R.M."/>
            <person name="Andersen G.L."/>
        </authorList>
    </citation>
    <scope>NUCLEOTIDE SEQUENCE [LARGE SCALE GENOMIC DNA]</scope>
</reference>
<dbReference type="InterPro" id="IPR007372">
    <property type="entry name" value="Lipid/polyisoprenoid-bd_YceI"/>
</dbReference>
<dbReference type="SMART" id="SM00867">
    <property type="entry name" value="YceI"/>
    <property type="match status" value="1"/>
</dbReference>
<dbReference type="Pfam" id="PF04264">
    <property type="entry name" value="YceI"/>
    <property type="match status" value="1"/>
</dbReference>
<dbReference type="AlphaFoldDB" id="A0A1Z8AX40"/>
<dbReference type="SUPFAM" id="SSF101874">
    <property type="entry name" value="YceI-like"/>
    <property type="match status" value="1"/>
</dbReference>
<proteinExistence type="predicted"/>